<dbReference type="InterPro" id="IPR055414">
    <property type="entry name" value="LRR_R13L4/SHOC2-like"/>
</dbReference>
<evidence type="ECO:0000313" key="7">
    <source>
        <dbReference type="EnsemblPlants" id="LPERR11G14970.2"/>
    </source>
</evidence>
<dbReference type="PRINTS" id="PR00364">
    <property type="entry name" value="DISEASERSIST"/>
</dbReference>
<dbReference type="Proteomes" id="UP000032180">
    <property type="component" value="Chromosome 11"/>
</dbReference>
<dbReference type="Gramene" id="LPERR11G14970.3">
    <property type="protein sequence ID" value="LPERR11G14970.3"/>
    <property type="gene ID" value="LPERR11G14970"/>
</dbReference>
<dbReference type="InterPro" id="IPR044974">
    <property type="entry name" value="Disease_R_plants"/>
</dbReference>
<dbReference type="STRING" id="77586.A0A0D9XTQ4"/>
<dbReference type="EnsemblPlants" id="LPERR11G14970.1">
    <property type="protein sequence ID" value="LPERR11G14970.1"/>
    <property type="gene ID" value="LPERR11G14970"/>
</dbReference>
<dbReference type="InterPro" id="IPR027417">
    <property type="entry name" value="P-loop_NTPase"/>
</dbReference>
<dbReference type="Gene3D" id="1.10.10.10">
    <property type="entry name" value="Winged helix-like DNA-binding domain superfamily/Winged helix DNA-binding domain"/>
    <property type="match status" value="1"/>
</dbReference>
<dbReference type="AlphaFoldDB" id="A0A0D9XTQ4"/>
<keyword evidence="8" id="KW-1185">Reference proteome</keyword>
<protein>
    <submittedName>
        <fullName evidence="7">Uncharacterized protein</fullName>
    </submittedName>
</protein>
<dbReference type="GO" id="GO:0042742">
    <property type="term" value="P:defense response to bacterium"/>
    <property type="evidence" value="ECO:0007669"/>
    <property type="project" value="UniProtKB-ARBA"/>
</dbReference>
<dbReference type="EnsemblPlants" id="LPERR11G14970.2">
    <property type="protein sequence ID" value="LPERR11G14970.2"/>
    <property type="gene ID" value="LPERR11G14970"/>
</dbReference>
<dbReference type="GO" id="GO:0002758">
    <property type="term" value="P:innate immune response-activating signaling pathway"/>
    <property type="evidence" value="ECO:0007669"/>
    <property type="project" value="UniProtKB-ARBA"/>
</dbReference>
<sequence>MMFVGNEAPKKLKMVSVVGFRGLGKTTLAKEVFDMLKVQFHHVGFVPVGQNPNVKKVLKDILIELNRHKYMAFDVSELSERHMIDEIKEYLGNRRYLIVVDDVWETSTWKRIKYAFVDNNCGSRVIATTRISQVANEVSEESGDIYIMKPLSDDDSKRLFYNRILGVDGEGPTDNQSVESTKKILKKCGGVPLSIITISSLLVHKPVEEWSKVYDFIGFGPADQNKVVENTRKILSFSYYDLPSHLRTCMLHLSIYPEDHWIKKDSLIWKWIAEGFVHEDQGKALFEVGERYFIELINKSMIQPTEAYGIINGCRIHDMVLDLIRKLASEGNFVNVFDGVHQVCSLHSQSSTLRRIALHVSWNHGKTDDLTTSMKHLRSFNSIDCHISVMPPLVLDVTETWLEVFPVTISKLSKLMRLCIDRVKTRFLTEDLDVLARMPELRILRLYTTSISSWNVAGGRLFPNLKFFGTNIVSTFLQGARVLLLPKEIGYLVHLQVLDVRDTLLKVIPVTIGKLRKLMRMCINSLETRFLTEVWKLTSLQELSLRIEPDYTKDTCANFGLYKLTDLRMLQIRLFIETGKESLNALMDCLQTLLKIQSIELNLYSMLTISPVMTGWEGWEPSRQLHQVSISGARLPRLPAWLNSMRIPHLSILHISVATMEPQDLHVLARMPELRLLSMYTTSRSSWTVAGGKLFPNLRVLRTNIVSTFLQGAMPMLVEVLLDVWVSTDDAAKDVGLGNLTLLNTVRIWLQCEDATARQVEEAEAAWRRFAHAHPNRPAIDVQRMVEWKMKKDEDVGNEEEISATDEVDENDDNEEISVTDQEFQADTCGAKEEEEAEHQS</sequence>
<feature type="region of interest" description="Disordered" evidence="3">
    <location>
        <begin position="791"/>
        <end position="841"/>
    </location>
</feature>
<dbReference type="eggNOG" id="KOG4658">
    <property type="taxonomic scope" value="Eukaryota"/>
</dbReference>
<dbReference type="GO" id="GO:0043531">
    <property type="term" value="F:ADP binding"/>
    <property type="evidence" value="ECO:0007669"/>
    <property type="project" value="InterPro"/>
</dbReference>
<keyword evidence="1" id="KW-0677">Repeat</keyword>
<reference evidence="7" key="3">
    <citation type="submission" date="2015-04" db="UniProtKB">
        <authorList>
            <consortium name="EnsemblPlants"/>
        </authorList>
    </citation>
    <scope>IDENTIFICATION</scope>
</reference>
<dbReference type="Pfam" id="PF23598">
    <property type="entry name" value="LRR_14"/>
    <property type="match status" value="1"/>
</dbReference>
<dbReference type="PANTHER" id="PTHR23155">
    <property type="entry name" value="DISEASE RESISTANCE PROTEIN RP"/>
    <property type="match status" value="1"/>
</dbReference>
<dbReference type="InterPro" id="IPR042197">
    <property type="entry name" value="Apaf_helical"/>
</dbReference>
<dbReference type="PANTHER" id="PTHR23155:SF1116">
    <property type="entry name" value="OS12G0273300 PROTEIN"/>
    <property type="match status" value="1"/>
</dbReference>
<dbReference type="InterPro" id="IPR036388">
    <property type="entry name" value="WH-like_DNA-bd_sf"/>
</dbReference>
<dbReference type="InterPro" id="IPR032675">
    <property type="entry name" value="LRR_dom_sf"/>
</dbReference>
<evidence type="ECO:0000256" key="3">
    <source>
        <dbReference type="SAM" id="MobiDB-lite"/>
    </source>
</evidence>
<dbReference type="InterPro" id="IPR002182">
    <property type="entry name" value="NB-ARC"/>
</dbReference>
<dbReference type="Gramene" id="LPERR11G14970.2">
    <property type="protein sequence ID" value="LPERR11G14970.2"/>
    <property type="gene ID" value="LPERR11G14970"/>
</dbReference>
<dbReference type="Gene3D" id="3.40.50.300">
    <property type="entry name" value="P-loop containing nucleotide triphosphate hydrolases"/>
    <property type="match status" value="1"/>
</dbReference>
<name>A0A0D9XTQ4_9ORYZ</name>
<evidence type="ECO:0000256" key="1">
    <source>
        <dbReference type="ARBA" id="ARBA00022737"/>
    </source>
</evidence>
<reference evidence="7 8" key="2">
    <citation type="submission" date="2013-12" db="EMBL/GenBank/DDBJ databases">
        <authorList>
            <person name="Yu Y."/>
            <person name="Lee S."/>
            <person name="de Baynast K."/>
            <person name="Wissotski M."/>
            <person name="Liu L."/>
            <person name="Talag J."/>
            <person name="Goicoechea J."/>
            <person name="Angelova A."/>
            <person name="Jetty R."/>
            <person name="Kudrna D."/>
            <person name="Golser W."/>
            <person name="Rivera L."/>
            <person name="Zhang J."/>
            <person name="Wing R."/>
        </authorList>
    </citation>
    <scope>NUCLEOTIDE SEQUENCE</scope>
</reference>
<dbReference type="GO" id="GO:0009626">
    <property type="term" value="P:plant-type hypersensitive response"/>
    <property type="evidence" value="ECO:0007669"/>
    <property type="project" value="UniProtKB-ARBA"/>
</dbReference>
<evidence type="ECO:0000259" key="5">
    <source>
        <dbReference type="Pfam" id="PF23559"/>
    </source>
</evidence>
<dbReference type="Gene3D" id="1.10.8.430">
    <property type="entry name" value="Helical domain of apoptotic protease-activating factors"/>
    <property type="match status" value="1"/>
</dbReference>
<dbReference type="Pfam" id="PF00931">
    <property type="entry name" value="NB-ARC"/>
    <property type="match status" value="1"/>
</dbReference>
<dbReference type="Gene3D" id="3.80.10.10">
    <property type="entry name" value="Ribonuclease Inhibitor"/>
    <property type="match status" value="1"/>
</dbReference>
<accession>A0A0D9XTQ4</accession>
<evidence type="ECO:0000259" key="4">
    <source>
        <dbReference type="Pfam" id="PF00931"/>
    </source>
</evidence>
<dbReference type="HOGENOM" id="CLU_000837_25_3_1"/>
<organism evidence="7 8">
    <name type="scientific">Leersia perrieri</name>
    <dbReference type="NCBI Taxonomy" id="77586"/>
    <lineage>
        <taxon>Eukaryota</taxon>
        <taxon>Viridiplantae</taxon>
        <taxon>Streptophyta</taxon>
        <taxon>Embryophyta</taxon>
        <taxon>Tracheophyta</taxon>
        <taxon>Spermatophyta</taxon>
        <taxon>Magnoliopsida</taxon>
        <taxon>Liliopsida</taxon>
        <taxon>Poales</taxon>
        <taxon>Poaceae</taxon>
        <taxon>BOP clade</taxon>
        <taxon>Oryzoideae</taxon>
        <taxon>Oryzeae</taxon>
        <taxon>Oryzinae</taxon>
        <taxon>Leersia</taxon>
    </lineage>
</organism>
<evidence type="ECO:0000256" key="2">
    <source>
        <dbReference type="ARBA" id="ARBA00022821"/>
    </source>
</evidence>
<keyword evidence="2" id="KW-0611">Plant defense</keyword>
<dbReference type="FunFam" id="1.10.10.10:FF:000322">
    <property type="entry name" value="Probable disease resistance protein At1g63360"/>
    <property type="match status" value="1"/>
</dbReference>
<feature type="domain" description="Disease resistance R13L4/SHOC-2-like LRR" evidence="6">
    <location>
        <begin position="479"/>
        <end position="780"/>
    </location>
</feature>
<dbReference type="Pfam" id="PF23559">
    <property type="entry name" value="WHD_DRP"/>
    <property type="match status" value="1"/>
</dbReference>
<reference evidence="7 8" key="1">
    <citation type="submission" date="2012-08" db="EMBL/GenBank/DDBJ databases">
        <title>Oryza genome evolution.</title>
        <authorList>
            <person name="Wing R.A."/>
        </authorList>
    </citation>
    <scope>NUCLEOTIDE SEQUENCE</scope>
</reference>
<evidence type="ECO:0000313" key="8">
    <source>
        <dbReference type="Proteomes" id="UP000032180"/>
    </source>
</evidence>
<dbReference type="Gramene" id="LPERR11G14970.1">
    <property type="protein sequence ID" value="LPERR11G14970.1"/>
    <property type="gene ID" value="LPERR11G14970"/>
</dbReference>
<feature type="compositionally biased region" description="Acidic residues" evidence="3">
    <location>
        <begin position="796"/>
        <end position="818"/>
    </location>
</feature>
<dbReference type="SUPFAM" id="SSF52047">
    <property type="entry name" value="RNI-like"/>
    <property type="match status" value="1"/>
</dbReference>
<dbReference type="EnsemblPlants" id="LPERR11G14970.3">
    <property type="protein sequence ID" value="LPERR11G14970.3"/>
    <property type="gene ID" value="LPERR11G14970"/>
</dbReference>
<evidence type="ECO:0000259" key="6">
    <source>
        <dbReference type="Pfam" id="PF23598"/>
    </source>
</evidence>
<dbReference type="SUPFAM" id="SSF52540">
    <property type="entry name" value="P-loop containing nucleoside triphosphate hydrolases"/>
    <property type="match status" value="1"/>
</dbReference>
<dbReference type="EnsemblPlants" id="LPERR11G14970.4">
    <property type="protein sequence ID" value="LPERR11G14970.4"/>
    <property type="gene ID" value="LPERR11G14970"/>
</dbReference>
<feature type="domain" description="NB-ARC" evidence="4">
    <location>
        <begin position="11"/>
        <end position="162"/>
    </location>
</feature>
<dbReference type="Gramene" id="LPERR11G14970.4">
    <property type="protein sequence ID" value="LPERR11G14970.4"/>
    <property type="gene ID" value="LPERR11G14970"/>
</dbReference>
<proteinExistence type="predicted"/>
<dbReference type="InterPro" id="IPR058922">
    <property type="entry name" value="WHD_DRP"/>
</dbReference>
<feature type="domain" description="Disease resistance protein winged helix" evidence="5">
    <location>
        <begin position="255"/>
        <end position="324"/>
    </location>
</feature>